<accession>A0A4Q2DX75</accession>
<evidence type="ECO:0000313" key="3">
    <source>
        <dbReference type="Proteomes" id="UP000290288"/>
    </source>
</evidence>
<dbReference type="EMBL" id="SDEE01000006">
    <property type="protein sequence ID" value="RXW25320.1"/>
    <property type="molecule type" value="Genomic_DNA"/>
</dbReference>
<keyword evidence="1" id="KW-0472">Membrane</keyword>
<keyword evidence="3" id="KW-1185">Reference proteome</keyword>
<dbReference type="Proteomes" id="UP000290288">
    <property type="component" value="Unassembled WGS sequence"/>
</dbReference>
<reference evidence="2 3" key="1">
    <citation type="submission" date="2019-01" db="EMBL/GenBank/DDBJ databases">
        <title>Draft genome sequence of Psathyrella aberdarensis IHI B618.</title>
        <authorList>
            <person name="Buettner E."/>
            <person name="Kellner H."/>
        </authorList>
    </citation>
    <scope>NUCLEOTIDE SEQUENCE [LARGE SCALE GENOMIC DNA]</scope>
    <source>
        <strain evidence="2 3">IHI B618</strain>
    </source>
</reference>
<organism evidence="2 3">
    <name type="scientific">Candolleomyces aberdarensis</name>
    <dbReference type="NCBI Taxonomy" id="2316362"/>
    <lineage>
        <taxon>Eukaryota</taxon>
        <taxon>Fungi</taxon>
        <taxon>Dikarya</taxon>
        <taxon>Basidiomycota</taxon>
        <taxon>Agaricomycotina</taxon>
        <taxon>Agaricomycetes</taxon>
        <taxon>Agaricomycetidae</taxon>
        <taxon>Agaricales</taxon>
        <taxon>Agaricineae</taxon>
        <taxon>Psathyrellaceae</taxon>
        <taxon>Candolleomyces</taxon>
    </lineage>
</organism>
<feature type="transmembrane region" description="Helical" evidence="1">
    <location>
        <begin position="52"/>
        <end position="74"/>
    </location>
</feature>
<evidence type="ECO:0000313" key="2">
    <source>
        <dbReference type="EMBL" id="RXW25320.1"/>
    </source>
</evidence>
<gene>
    <name evidence="2" type="ORF">EST38_g459</name>
</gene>
<feature type="transmembrane region" description="Helical" evidence="1">
    <location>
        <begin position="135"/>
        <end position="157"/>
    </location>
</feature>
<comment type="caution">
    <text evidence="2">The sequence shown here is derived from an EMBL/GenBank/DDBJ whole genome shotgun (WGS) entry which is preliminary data.</text>
</comment>
<dbReference type="AlphaFoldDB" id="A0A4Q2DX75"/>
<sequence>MPQPTAAQNQEFVPLTALPTIDVENLNVGVTALQSPVRWGARTAKALSNGPGSALVVTIEWVSGVVVFLVAFFLTDYDSEGTESAKPFFFFKTDFMNIVRKGFQHVGIRIPEYDTEEGPRESLRLNLKHPPVTGYGLMVPLAAILFAVEWTSGAVTLL</sequence>
<name>A0A4Q2DX75_9AGAR</name>
<evidence type="ECO:0000256" key="1">
    <source>
        <dbReference type="SAM" id="Phobius"/>
    </source>
</evidence>
<keyword evidence="1" id="KW-1133">Transmembrane helix</keyword>
<keyword evidence="1" id="KW-0812">Transmembrane</keyword>
<dbReference type="OrthoDB" id="3268450at2759"/>
<proteinExistence type="predicted"/>
<protein>
    <submittedName>
        <fullName evidence="2">Uncharacterized protein</fullName>
    </submittedName>
</protein>